<reference evidence="2" key="1">
    <citation type="journal article" date="2019" name="Int. J. Syst. Evol. Microbiol.">
        <title>The Global Catalogue of Microorganisms (GCM) 10K type strain sequencing project: providing services to taxonomists for standard genome sequencing and annotation.</title>
        <authorList>
            <consortium name="The Broad Institute Genomics Platform"/>
            <consortium name="The Broad Institute Genome Sequencing Center for Infectious Disease"/>
            <person name="Wu L."/>
            <person name="Ma J."/>
        </authorList>
    </citation>
    <scope>NUCLEOTIDE SEQUENCE [LARGE SCALE GENOMIC DNA]</scope>
    <source>
        <strain evidence="2">JCM 4350</strain>
    </source>
</reference>
<sequence>MAAEMTRLLLDRSERPDGPVISVIFEPEPVVRSSAWTTDARDRGTTDVSTGRVVGADLNDVASGTCWARGSPACGRIRSWPLPCPLPRPASGSPPM</sequence>
<accession>A0ABQ2SR38</accession>
<organism evidence="1 2">
    <name type="scientific">Streptomyces badius</name>
    <dbReference type="NCBI Taxonomy" id="1941"/>
    <lineage>
        <taxon>Bacteria</taxon>
        <taxon>Bacillati</taxon>
        <taxon>Actinomycetota</taxon>
        <taxon>Actinomycetes</taxon>
        <taxon>Kitasatosporales</taxon>
        <taxon>Streptomycetaceae</taxon>
        <taxon>Streptomyces</taxon>
    </lineage>
</organism>
<name>A0ABQ2SR38_STRBA</name>
<protein>
    <recommendedName>
        <fullName evidence="3">LacI family transcriptional regulator</fullName>
    </recommendedName>
</protein>
<evidence type="ECO:0000313" key="1">
    <source>
        <dbReference type="EMBL" id="GGS37650.1"/>
    </source>
</evidence>
<keyword evidence="2" id="KW-1185">Reference proteome</keyword>
<gene>
    <name evidence="1" type="ORF">GCM10010253_08960</name>
</gene>
<evidence type="ECO:0008006" key="3">
    <source>
        <dbReference type="Google" id="ProtNLM"/>
    </source>
</evidence>
<comment type="caution">
    <text evidence="1">The sequence shown here is derived from an EMBL/GenBank/DDBJ whole genome shotgun (WGS) entry which is preliminary data.</text>
</comment>
<proteinExistence type="predicted"/>
<evidence type="ECO:0000313" key="2">
    <source>
        <dbReference type="Proteomes" id="UP000659767"/>
    </source>
</evidence>
<dbReference type="Proteomes" id="UP000659767">
    <property type="component" value="Unassembled WGS sequence"/>
</dbReference>
<dbReference type="EMBL" id="BMSZ01000002">
    <property type="protein sequence ID" value="GGS37650.1"/>
    <property type="molecule type" value="Genomic_DNA"/>
</dbReference>